<dbReference type="InterPro" id="IPR036390">
    <property type="entry name" value="WH_DNA-bd_sf"/>
</dbReference>
<dbReference type="SUPFAM" id="SSF46785">
    <property type="entry name" value="Winged helix' DNA-binding domain"/>
    <property type="match status" value="1"/>
</dbReference>
<name>A0A7X2XTD2_9LACO</name>
<proteinExistence type="predicted"/>
<feature type="domain" description="Transcription regulator PadR N-terminal" evidence="1">
    <location>
        <begin position="16"/>
        <end position="88"/>
    </location>
</feature>
<evidence type="ECO:0000313" key="2">
    <source>
        <dbReference type="EMBL" id="MTV81307.1"/>
    </source>
</evidence>
<dbReference type="PANTHER" id="PTHR33169">
    <property type="entry name" value="PADR-FAMILY TRANSCRIPTIONAL REGULATOR"/>
    <property type="match status" value="1"/>
</dbReference>
<sequence length="201" mass="23391">MSVRPIKEEIMYDLLVLSALLVHDRTGYKLRKILETSLDPRRQISNGVMYPLLHRLEKSGYIELDTKIVKGHERKIAHITPAGEQYLHTLMKTPVAMDAKRESTFHFKFRALGREKVKFQRSVLQAYQTAIHSDIEVYQEVISHLKKIVERPERKMDVGWSLRTLQLELAVSNAKLAWTRSQLNELKSRSDDSVFIEPPKI</sequence>
<evidence type="ECO:0000313" key="3">
    <source>
        <dbReference type="Proteomes" id="UP000466388"/>
    </source>
</evidence>
<gene>
    <name evidence="2" type="ORF">GM612_01390</name>
</gene>
<organism evidence="2 3">
    <name type="scientific">Secundilactobacillus folii</name>
    <dbReference type="NCBI Taxonomy" id="2678357"/>
    <lineage>
        <taxon>Bacteria</taxon>
        <taxon>Bacillati</taxon>
        <taxon>Bacillota</taxon>
        <taxon>Bacilli</taxon>
        <taxon>Lactobacillales</taxon>
        <taxon>Lactobacillaceae</taxon>
        <taxon>Secundilactobacillus</taxon>
    </lineage>
</organism>
<dbReference type="Gene3D" id="1.10.10.10">
    <property type="entry name" value="Winged helix-like DNA-binding domain superfamily/Winged helix DNA-binding domain"/>
    <property type="match status" value="1"/>
</dbReference>
<dbReference type="InterPro" id="IPR036388">
    <property type="entry name" value="WH-like_DNA-bd_sf"/>
</dbReference>
<reference evidence="2 3" key="1">
    <citation type="submission" date="2019-11" db="EMBL/GenBank/DDBJ databases">
        <title>Lactobacillus sp. nov. CRM56-3, isolated from fermented tea leaves.</title>
        <authorList>
            <person name="Phuengjayaem S."/>
            <person name="Tanasupawat S."/>
        </authorList>
    </citation>
    <scope>NUCLEOTIDE SEQUENCE [LARGE SCALE GENOMIC DNA]</scope>
    <source>
        <strain evidence="2 3">CRM56-3</strain>
    </source>
</reference>
<protein>
    <submittedName>
        <fullName evidence="2">Transcriptional regulator</fullName>
    </submittedName>
</protein>
<keyword evidence="3" id="KW-1185">Reference proteome</keyword>
<comment type="caution">
    <text evidence="2">The sequence shown here is derived from an EMBL/GenBank/DDBJ whole genome shotgun (WGS) entry which is preliminary data.</text>
</comment>
<evidence type="ECO:0000259" key="1">
    <source>
        <dbReference type="Pfam" id="PF03551"/>
    </source>
</evidence>
<dbReference type="AlphaFoldDB" id="A0A7X2XTD2"/>
<dbReference type="InterPro" id="IPR052509">
    <property type="entry name" value="Metal_resp_DNA-bind_regulator"/>
</dbReference>
<dbReference type="PANTHER" id="PTHR33169:SF14">
    <property type="entry name" value="TRANSCRIPTIONAL REGULATOR RV3488"/>
    <property type="match status" value="1"/>
</dbReference>
<dbReference type="EMBL" id="WNJO01000001">
    <property type="protein sequence ID" value="MTV81307.1"/>
    <property type="molecule type" value="Genomic_DNA"/>
</dbReference>
<accession>A0A7X2XTD2</accession>
<dbReference type="Proteomes" id="UP000466388">
    <property type="component" value="Unassembled WGS sequence"/>
</dbReference>
<dbReference type="InterPro" id="IPR005149">
    <property type="entry name" value="Tscrpt_reg_PadR_N"/>
</dbReference>
<dbReference type="Pfam" id="PF03551">
    <property type="entry name" value="PadR"/>
    <property type="match status" value="1"/>
</dbReference>